<evidence type="ECO:0000256" key="1">
    <source>
        <dbReference type="ARBA" id="ARBA00022679"/>
    </source>
</evidence>
<dbReference type="InterPro" id="IPR029044">
    <property type="entry name" value="Nucleotide-diphossugar_trans"/>
</dbReference>
<proteinExistence type="predicted"/>
<dbReference type="EMBL" id="SGIT01000002">
    <property type="protein sequence ID" value="RZF59555.1"/>
    <property type="molecule type" value="Genomic_DNA"/>
</dbReference>
<dbReference type="PANTHER" id="PTHR32385">
    <property type="entry name" value="MANNOSYL PHOSPHORYLINOSITOL CERAMIDE SYNTHASE"/>
    <property type="match status" value="1"/>
</dbReference>
<organism evidence="2 3">
    <name type="scientific">Sphingobacterium corticibacterium</name>
    <dbReference type="NCBI Taxonomy" id="2484746"/>
    <lineage>
        <taxon>Bacteria</taxon>
        <taxon>Pseudomonadati</taxon>
        <taxon>Bacteroidota</taxon>
        <taxon>Sphingobacteriia</taxon>
        <taxon>Sphingobacteriales</taxon>
        <taxon>Sphingobacteriaceae</taxon>
        <taxon>Sphingobacterium</taxon>
    </lineage>
</organism>
<dbReference type="GO" id="GO:0016020">
    <property type="term" value="C:membrane"/>
    <property type="evidence" value="ECO:0007669"/>
    <property type="project" value="GOC"/>
</dbReference>
<gene>
    <name evidence="2" type="ORF">EWE74_10355</name>
</gene>
<dbReference type="Gene3D" id="3.90.550.20">
    <property type="match status" value="1"/>
</dbReference>
<dbReference type="Proteomes" id="UP000292855">
    <property type="component" value="Unassembled WGS sequence"/>
</dbReference>
<sequence>MHFVYVWAKINKLESKTMIPKIIHFCWYGGGKYSETIQKCIKSWETFLPDYEIIRWDESNTPFDSMPFLKILYKQKRWAFIADYMRLYVLFKRGGIYFDTDVEVIKAFDSLLNEKAFIGFQTEIGVSKFPFNTAVIGCEPGNSFIELCLQETEKLQRMKYHPMAAPVVSTEVLMNKYGVDTYKTQRLTDVLVLTKDYFYPFSWMETFHESCVTPNTLAIHWWEDSWGNKKKNLAYYWRSLSRKIERTPLILVSQLAYTFGKKKRFFLYTQTP</sequence>
<comment type="caution">
    <text evidence="2">The sequence shown here is derived from an EMBL/GenBank/DDBJ whole genome shotgun (WGS) entry which is preliminary data.</text>
</comment>
<dbReference type="SUPFAM" id="SSF53448">
    <property type="entry name" value="Nucleotide-diphospho-sugar transferases"/>
    <property type="match status" value="1"/>
</dbReference>
<dbReference type="PANTHER" id="PTHR32385:SF15">
    <property type="entry name" value="INOSITOL PHOSPHOCERAMIDE MANNOSYLTRANSFERASE 1"/>
    <property type="match status" value="1"/>
</dbReference>
<keyword evidence="3" id="KW-1185">Reference proteome</keyword>
<dbReference type="GO" id="GO:0051999">
    <property type="term" value="P:mannosyl-inositol phosphorylceramide biosynthetic process"/>
    <property type="evidence" value="ECO:0007669"/>
    <property type="project" value="TreeGrafter"/>
</dbReference>
<dbReference type="GO" id="GO:0000030">
    <property type="term" value="F:mannosyltransferase activity"/>
    <property type="evidence" value="ECO:0007669"/>
    <property type="project" value="TreeGrafter"/>
</dbReference>
<evidence type="ECO:0000313" key="3">
    <source>
        <dbReference type="Proteomes" id="UP000292855"/>
    </source>
</evidence>
<dbReference type="OrthoDB" id="9802987at2"/>
<dbReference type="AlphaFoldDB" id="A0A4Q6XJM0"/>
<dbReference type="InterPro" id="IPR051706">
    <property type="entry name" value="Glycosyltransferase_domain"/>
</dbReference>
<dbReference type="InterPro" id="IPR007577">
    <property type="entry name" value="GlycoTrfase_DXD_sugar-bd_CS"/>
</dbReference>
<protein>
    <submittedName>
        <fullName evidence="2">Glycosyl transferase</fullName>
    </submittedName>
</protein>
<dbReference type="Pfam" id="PF04488">
    <property type="entry name" value="Gly_transf_sug"/>
    <property type="match status" value="1"/>
</dbReference>
<evidence type="ECO:0000313" key="2">
    <source>
        <dbReference type="EMBL" id="RZF59555.1"/>
    </source>
</evidence>
<keyword evidence="1 2" id="KW-0808">Transferase</keyword>
<reference evidence="2 3" key="1">
    <citation type="submission" date="2019-02" db="EMBL/GenBank/DDBJ databases">
        <authorList>
            <person name="Li Y."/>
        </authorList>
    </citation>
    <scope>NUCLEOTIDE SEQUENCE [LARGE SCALE GENOMIC DNA]</scope>
    <source>
        <strain evidence="2 3">30C10-4-7</strain>
    </source>
</reference>
<name>A0A4Q6XJM0_9SPHI</name>
<accession>A0A4Q6XJM0</accession>